<protein>
    <submittedName>
        <fullName evidence="1">Predicted nuclease of the RNAse H fold, HicB family</fullName>
    </submittedName>
</protein>
<evidence type="ECO:0000313" key="1">
    <source>
        <dbReference type="EMBL" id="SIQ32052.1"/>
    </source>
</evidence>
<gene>
    <name evidence="1" type="ORF">SAMN05920897_10711</name>
</gene>
<dbReference type="EMBL" id="FTMS01000007">
    <property type="protein sequence ID" value="SIQ32052.1"/>
    <property type="molecule type" value="Genomic_DNA"/>
</dbReference>
<dbReference type="Gene3D" id="3.30.160.250">
    <property type="match status" value="1"/>
</dbReference>
<keyword evidence="2" id="KW-1185">Reference proteome</keyword>
<dbReference type="Proteomes" id="UP000186400">
    <property type="component" value="Unassembled WGS sequence"/>
</dbReference>
<dbReference type="SUPFAM" id="SSF143100">
    <property type="entry name" value="TTHA1013/TTHA0281-like"/>
    <property type="match status" value="1"/>
</dbReference>
<organism evidence="1 2">
    <name type="scientific">Alkalispirochaeta americana</name>
    <dbReference type="NCBI Taxonomy" id="159291"/>
    <lineage>
        <taxon>Bacteria</taxon>
        <taxon>Pseudomonadati</taxon>
        <taxon>Spirochaetota</taxon>
        <taxon>Spirochaetia</taxon>
        <taxon>Spirochaetales</taxon>
        <taxon>Spirochaetaceae</taxon>
        <taxon>Alkalispirochaeta</taxon>
    </lineage>
</organism>
<accession>A0A1N6RTK2</accession>
<dbReference type="Pfam" id="PF21748">
    <property type="entry name" value="UPF0150"/>
    <property type="match status" value="1"/>
</dbReference>
<dbReference type="InterPro" id="IPR049389">
    <property type="entry name" value="TTHA0281-like"/>
</dbReference>
<dbReference type="OrthoDB" id="5419659at2"/>
<dbReference type="InterPro" id="IPR035069">
    <property type="entry name" value="TTHA1013/TTHA0281-like"/>
</dbReference>
<dbReference type="RefSeq" id="WP_076488447.1">
    <property type="nucleotide sequence ID" value="NZ_FTMS01000007.1"/>
</dbReference>
<sequence>MKTFTAIIERDRDTGYYVGYVPEFPGAHSQGETIEELRDNLVEVLTMLMEDEDLPNEVEFIGTQQIVVA</sequence>
<dbReference type="AlphaFoldDB" id="A0A1N6RTK2"/>
<dbReference type="InterPro" id="IPR051404">
    <property type="entry name" value="TA_system_antitoxin"/>
</dbReference>
<name>A0A1N6RTK2_9SPIO</name>
<evidence type="ECO:0000313" key="2">
    <source>
        <dbReference type="Proteomes" id="UP000186400"/>
    </source>
</evidence>
<proteinExistence type="predicted"/>
<reference evidence="1 2" key="1">
    <citation type="submission" date="2017-01" db="EMBL/GenBank/DDBJ databases">
        <authorList>
            <person name="Mah S.A."/>
            <person name="Swanson W.J."/>
            <person name="Moy G.W."/>
            <person name="Vacquier V.D."/>
        </authorList>
    </citation>
    <scope>NUCLEOTIDE SEQUENCE [LARGE SCALE GENOMIC DNA]</scope>
    <source>
        <strain evidence="1 2">ASpG1</strain>
    </source>
</reference>
<dbReference type="PANTHER" id="PTHR34504">
    <property type="entry name" value="ANTITOXIN HICB"/>
    <property type="match status" value="1"/>
</dbReference>
<dbReference type="STRING" id="159291.SAMN05920897_10711"/>
<dbReference type="PANTHER" id="PTHR34504:SF4">
    <property type="entry name" value="ANTITOXIN HICB"/>
    <property type="match status" value="1"/>
</dbReference>